<keyword evidence="3" id="KW-0812">Transmembrane</keyword>
<evidence type="ECO:0000256" key="2">
    <source>
        <dbReference type="ARBA" id="ARBA00006462"/>
    </source>
</evidence>
<evidence type="ECO:0000256" key="5">
    <source>
        <dbReference type="ARBA" id="ARBA00022989"/>
    </source>
</evidence>
<keyword evidence="9" id="KW-1185">Reference proteome</keyword>
<keyword evidence="4" id="KW-0735">Signal-anchor</keyword>
<feature type="domain" description="Apple" evidence="7">
    <location>
        <begin position="379"/>
        <end position="421"/>
    </location>
</feature>
<keyword evidence="6" id="KW-0472">Membrane</keyword>
<dbReference type="Pfam" id="PF00024">
    <property type="entry name" value="PAN_1"/>
    <property type="match status" value="1"/>
</dbReference>
<organism evidence="8 9">
    <name type="scientific">Microdochium bolleyi</name>
    <dbReference type="NCBI Taxonomy" id="196109"/>
    <lineage>
        <taxon>Eukaryota</taxon>
        <taxon>Fungi</taxon>
        <taxon>Dikarya</taxon>
        <taxon>Ascomycota</taxon>
        <taxon>Pezizomycotina</taxon>
        <taxon>Sordariomycetes</taxon>
        <taxon>Xylariomycetidae</taxon>
        <taxon>Xylariales</taxon>
        <taxon>Microdochiaceae</taxon>
        <taxon>Microdochium</taxon>
    </lineage>
</organism>
<proteinExistence type="inferred from homology"/>
<dbReference type="Gene3D" id="3.50.4.10">
    <property type="entry name" value="Hepatocyte Growth Factor"/>
    <property type="match status" value="1"/>
</dbReference>
<dbReference type="OrthoDB" id="414175at2759"/>
<dbReference type="STRING" id="196109.A0A136J3L2"/>
<evidence type="ECO:0000259" key="7">
    <source>
        <dbReference type="Pfam" id="PF00024"/>
    </source>
</evidence>
<dbReference type="EMBL" id="KQ964249">
    <property type="protein sequence ID" value="KXJ91765.1"/>
    <property type="molecule type" value="Genomic_DNA"/>
</dbReference>
<comment type="subcellular location">
    <subcellularLocation>
        <location evidence="1">Membrane</location>
        <topology evidence="1">Single-pass type II membrane protein</topology>
    </subcellularLocation>
</comment>
<evidence type="ECO:0000313" key="8">
    <source>
        <dbReference type="EMBL" id="KXJ91765.1"/>
    </source>
</evidence>
<dbReference type="PANTHER" id="PTHR23033:SF40">
    <property type="entry name" value="APPLE DOMAIN-CONTAINING PROTEIN"/>
    <property type="match status" value="1"/>
</dbReference>
<accession>A0A136J3L2</accession>
<reference evidence="9" key="1">
    <citation type="submission" date="2016-02" db="EMBL/GenBank/DDBJ databases">
        <title>Draft genome sequence of Microdochium bolleyi, a fungal endophyte of beachgrass.</title>
        <authorList>
            <consortium name="DOE Joint Genome Institute"/>
            <person name="David A.S."/>
            <person name="May G."/>
            <person name="Haridas S."/>
            <person name="Lim J."/>
            <person name="Wang M."/>
            <person name="Labutti K."/>
            <person name="Lipzen A."/>
            <person name="Barry K."/>
            <person name="Grigoriev I.V."/>
        </authorList>
    </citation>
    <scope>NUCLEOTIDE SEQUENCE [LARGE SCALE GENOMIC DNA]</scope>
    <source>
        <strain evidence="9">J235TASD1</strain>
    </source>
</reference>
<protein>
    <recommendedName>
        <fullName evidence="7">Apple domain-containing protein</fullName>
    </recommendedName>
</protein>
<dbReference type="Gene3D" id="3.90.550.50">
    <property type="match status" value="1"/>
</dbReference>
<evidence type="ECO:0000256" key="6">
    <source>
        <dbReference type="ARBA" id="ARBA00023136"/>
    </source>
</evidence>
<dbReference type="Proteomes" id="UP000070501">
    <property type="component" value="Unassembled WGS sequence"/>
</dbReference>
<name>A0A136J3L2_9PEZI</name>
<keyword evidence="5" id="KW-1133">Transmembrane helix</keyword>
<gene>
    <name evidence="8" type="ORF">Micbo1qcDRAFT_57705</name>
</gene>
<dbReference type="InterPro" id="IPR026050">
    <property type="entry name" value="C1GALT1/C1GALT1_chp1"/>
</dbReference>
<dbReference type="InterPro" id="IPR003609">
    <property type="entry name" value="Pan_app"/>
</dbReference>
<dbReference type="GO" id="GO:0016020">
    <property type="term" value="C:membrane"/>
    <property type="evidence" value="ECO:0007669"/>
    <property type="project" value="UniProtKB-SubCell"/>
</dbReference>
<evidence type="ECO:0000256" key="1">
    <source>
        <dbReference type="ARBA" id="ARBA00004606"/>
    </source>
</evidence>
<sequence>MGRPNRGLRLTVIAAVFLLVFYSLTPYDSAIRSFFRFHYNVIEDHVQERHPNDAWLFKEQRYPVNPAKDIGIIVKTGYGTRDRVPRALYALANETLFTDVIVTQDFPASSSPKHQHTLNGKTVPVIDIVGWNLERGALAGAEHMERLSKYKHLASAVEAEEWQLADGLGKSMGWELDALKFLSSLEYVWLNMPKKKWYIMLDDDSYIIKHSMNLLLGHLNPAKPQLIGNPVGDYKGRFPHGGSSVIISGSAMSKLFDLNPQVVAQGHLESASITWGDKLLSITFMKIGVYLDEKYRRMFNGENPWMTRMWVDRFCTPLMSFHALGDSETMEHVSITFGKLTKPVFWRELADIYGAPSFSSFLEEPARANMEYVGRLDEYSTTVQHVDSVERCMHICQVEHFERCLAWSYDSHGKLCHFAPWAIIGDYLEGRVSGINPQLAAKAASKCHALPASLTNLY</sequence>
<evidence type="ECO:0000313" key="9">
    <source>
        <dbReference type="Proteomes" id="UP000070501"/>
    </source>
</evidence>
<dbReference type="InParanoid" id="A0A136J3L2"/>
<dbReference type="SUPFAM" id="SSF57414">
    <property type="entry name" value="Hairpin loop containing domain-like"/>
    <property type="match status" value="1"/>
</dbReference>
<dbReference type="AlphaFoldDB" id="A0A136J3L2"/>
<evidence type="ECO:0000256" key="4">
    <source>
        <dbReference type="ARBA" id="ARBA00022968"/>
    </source>
</evidence>
<comment type="similarity">
    <text evidence="2">Belongs to the glycosyltransferase 31 family. Beta3-Gal-T subfamily.</text>
</comment>
<dbReference type="PANTHER" id="PTHR23033">
    <property type="entry name" value="BETA1,3-GALACTOSYLTRANSFERASE"/>
    <property type="match status" value="1"/>
</dbReference>
<evidence type="ECO:0000256" key="3">
    <source>
        <dbReference type="ARBA" id="ARBA00022692"/>
    </source>
</evidence>